<gene>
    <name evidence="1" type="ORF">DPMN_032255</name>
</gene>
<accession>A0A9D4M676</accession>
<reference evidence="1" key="2">
    <citation type="submission" date="2020-11" db="EMBL/GenBank/DDBJ databases">
        <authorList>
            <person name="McCartney M.A."/>
            <person name="Auch B."/>
            <person name="Kono T."/>
            <person name="Mallez S."/>
            <person name="Becker A."/>
            <person name="Gohl D.M."/>
            <person name="Silverstein K.A.T."/>
            <person name="Koren S."/>
            <person name="Bechman K.B."/>
            <person name="Herman A."/>
            <person name="Abrahante J.E."/>
            <person name="Garbe J."/>
        </authorList>
    </citation>
    <scope>NUCLEOTIDE SEQUENCE</scope>
    <source>
        <strain evidence="1">Duluth1</strain>
        <tissue evidence="1">Whole animal</tissue>
    </source>
</reference>
<keyword evidence="2" id="KW-1185">Reference proteome</keyword>
<dbReference type="Proteomes" id="UP000828390">
    <property type="component" value="Unassembled WGS sequence"/>
</dbReference>
<comment type="caution">
    <text evidence="1">The sequence shown here is derived from an EMBL/GenBank/DDBJ whole genome shotgun (WGS) entry which is preliminary data.</text>
</comment>
<reference evidence="1" key="1">
    <citation type="journal article" date="2019" name="bioRxiv">
        <title>The Genome of the Zebra Mussel, Dreissena polymorpha: A Resource for Invasive Species Research.</title>
        <authorList>
            <person name="McCartney M.A."/>
            <person name="Auch B."/>
            <person name="Kono T."/>
            <person name="Mallez S."/>
            <person name="Zhang Y."/>
            <person name="Obille A."/>
            <person name="Becker A."/>
            <person name="Abrahante J.E."/>
            <person name="Garbe J."/>
            <person name="Badalamenti J.P."/>
            <person name="Herman A."/>
            <person name="Mangelson H."/>
            <person name="Liachko I."/>
            <person name="Sullivan S."/>
            <person name="Sone E.D."/>
            <person name="Koren S."/>
            <person name="Silverstein K.A.T."/>
            <person name="Beckman K.B."/>
            <person name="Gohl D.M."/>
        </authorList>
    </citation>
    <scope>NUCLEOTIDE SEQUENCE</scope>
    <source>
        <strain evidence="1">Duluth1</strain>
        <tissue evidence="1">Whole animal</tissue>
    </source>
</reference>
<name>A0A9D4M676_DREPO</name>
<dbReference type="AlphaFoldDB" id="A0A9D4M676"/>
<sequence length="210" mass="23700">MEAITNQNKQGFVVPVFTGRKGESFSISYVLGQLEGINYYLKRTFHLAELEHIRNRYIQLLEFINTFTTSQNMPLLSDLGCNALNSSLQNPSEDQTLHDEHHSISDRSCVGTEDVSIKKHVSVEQTAVSPVLNQRRDSIIFKDNMEPMKLQLQLAIPQKLYAHQVRDDDPSKPQHVNSSPRRVGEVFCGDFSLIINGSTSQQCHGMSVNP</sequence>
<evidence type="ECO:0000313" key="1">
    <source>
        <dbReference type="EMBL" id="KAH3869096.1"/>
    </source>
</evidence>
<organism evidence="1 2">
    <name type="scientific">Dreissena polymorpha</name>
    <name type="common">Zebra mussel</name>
    <name type="synonym">Mytilus polymorpha</name>
    <dbReference type="NCBI Taxonomy" id="45954"/>
    <lineage>
        <taxon>Eukaryota</taxon>
        <taxon>Metazoa</taxon>
        <taxon>Spiralia</taxon>
        <taxon>Lophotrochozoa</taxon>
        <taxon>Mollusca</taxon>
        <taxon>Bivalvia</taxon>
        <taxon>Autobranchia</taxon>
        <taxon>Heteroconchia</taxon>
        <taxon>Euheterodonta</taxon>
        <taxon>Imparidentia</taxon>
        <taxon>Neoheterodontei</taxon>
        <taxon>Myida</taxon>
        <taxon>Dreissenoidea</taxon>
        <taxon>Dreissenidae</taxon>
        <taxon>Dreissena</taxon>
    </lineage>
</organism>
<dbReference type="EMBL" id="JAIWYP010000002">
    <property type="protein sequence ID" value="KAH3869096.1"/>
    <property type="molecule type" value="Genomic_DNA"/>
</dbReference>
<proteinExistence type="predicted"/>
<protein>
    <submittedName>
        <fullName evidence="1">Uncharacterized protein</fullName>
    </submittedName>
</protein>
<evidence type="ECO:0000313" key="2">
    <source>
        <dbReference type="Proteomes" id="UP000828390"/>
    </source>
</evidence>